<gene>
    <name evidence="2" type="ORF">GCM10009606_48660</name>
</gene>
<evidence type="ECO:0008006" key="4">
    <source>
        <dbReference type="Google" id="ProtNLM"/>
    </source>
</evidence>
<dbReference type="EMBL" id="BAAAJE010000034">
    <property type="protein sequence ID" value="GAA1165501.1"/>
    <property type="molecule type" value="Genomic_DNA"/>
</dbReference>
<dbReference type="RefSeq" id="WP_343911163.1">
    <property type="nucleotide sequence ID" value="NZ_BAAAJE010000034.1"/>
</dbReference>
<proteinExistence type="predicted"/>
<evidence type="ECO:0000256" key="1">
    <source>
        <dbReference type="SAM" id="SignalP"/>
    </source>
</evidence>
<protein>
    <recommendedName>
        <fullName evidence="4">DUF3761 domain-containing protein</fullName>
    </recommendedName>
</protein>
<accession>A0ABP4FBM4</accession>
<keyword evidence="1" id="KW-0732">Signal</keyword>
<sequence length="86" mass="9168">MTIRTFIATLAIALAGLVSVPAHAAAPSADASVQIATHPCTRTSSGSCIRGGQFCPQSKYGQSGWDAQGRRYVCKGDRTHPHWMRP</sequence>
<keyword evidence="3" id="KW-1185">Reference proteome</keyword>
<organism evidence="2 3">
    <name type="scientific">Nocardioides aquiterrae</name>
    <dbReference type="NCBI Taxonomy" id="203799"/>
    <lineage>
        <taxon>Bacteria</taxon>
        <taxon>Bacillati</taxon>
        <taxon>Actinomycetota</taxon>
        <taxon>Actinomycetes</taxon>
        <taxon>Propionibacteriales</taxon>
        <taxon>Nocardioidaceae</taxon>
        <taxon>Nocardioides</taxon>
    </lineage>
</organism>
<name>A0ABP4FBM4_9ACTN</name>
<feature type="signal peptide" evidence="1">
    <location>
        <begin position="1"/>
        <end position="24"/>
    </location>
</feature>
<evidence type="ECO:0000313" key="2">
    <source>
        <dbReference type="EMBL" id="GAA1165501.1"/>
    </source>
</evidence>
<reference evidence="3" key="1">
    <citation type="journal article" date="2019" name="Int. J. Syst. Evol. Microbiol.">
        <title>The Global Catalogue of Microorganisms (GCM) 10K type strain sequencing project: providing services to taxonomists for standard genome sequencing and annotation.</title>
        <authorList>
            <consortium name="The Broad Institute Genomics Platform"/>
            <consortium name="The Broad Institute Genome Sequencing Center for Infectious Disease"/>
            <person name="Wu L."/>
            <person name="Ma J."/>
        </authorList>
    </citation>
    <scope>NUCLEOTIDE SEQUENCE [LARGE SCALE GENOMIC DNA]</scope>
    <source>
        <strain evidence="3">JCM 11813</strain>
    </source>
</reference>
<comment type="caution">
    <text evidence="2">The sequence shown here is derived from an EMBL/GenBank/DDBJ whole genome shotgun (WGS) entry which is preliminary data.</text>
</comment>
<dbReference type="Proteomes" id="UP001499979">
    <property type="component" value="Unassembled WGS sequence"/>
</dbReference>
<feature type="chain" id="PRO_5046222118" description="DUF3761 domain-containing protein" evidence="1">
    <location>
        <begin position="25"/>
        <end position="86"/>
    </location>
</feature>
<evidence type="ECO:0000313" key="3">
    <source>
        <dbReference type="Proteomes" id="UP001499979"/>
    </source>
</evidence>